<reference evidence="3 4" key="1">
    <citation type="submission" date="2021-05" db="EMBL/GenBank/DDBJ databases">
        <title>Novel Bacillus species.</title>
        <authorList>
            <person name="Liu G."/>
        </authorList>
    </citation>
    <scope>NUCLEOTIDE SEQUENCE [LARGE SCALE GENOMIC DNA]</scope>
    <source>
        <strain evidence="3 4">FJAT-49732</strain>
    </source>
</reference>
<gene>
    <name evidence="3" type="ORF">KHA93_18440</name>
</gene>
<evidence type="ECO:0000259" key="2">
    <source>
        <dbReference type="Pfam" id="PF05569"/>
    </source>
</evidence>
<dbReference type="CDD" id="cd07326">
    <property type="entry name" value="M56_BlaR1_MecR1_like"/>
    <property type="match status" value="1"/>
</dbReference>
<dbReference type="AlphaFoldDB" id="A0A942TQ08"/>
<dbReference type="PANTHER" id="PTHR34978:SF3">
    <property type="entry name" value="SLR0241 PROTEIN"/>
    <property type="match status" value="1"/>
</dbReference>
<accession>A0A942TQ08</accession>
<sequence length="282" mass="32568">MSKRQSFFILIVSLVISGTILLQMGLYVISVLVGWNVKFNIVTVCHSWLKAFGLSSIEYVLDGLVIYTLLFSLWKIGSQLIQTTRMKKRFQQYEEKKLTIEMSQVYGSGKEEILVLSHPTPMAFTMGFVSPKIIITTGLINLLNNDELKAVISHEMYHKENRDPLKIFLLSLSSSIMWYIPIQKWFHHKYRVIQEILADEFAIKQQETYVNLGNALLKMLKVGRQDKMPFTYVSFADTSVNYRIEYILNPLKEVQLQLPLKIAFVSVTIFFLICGLFIYALA</sequence>
<dbReference type="InterPro" id="IPR008756">
    <property type="entry name" value="Peptidase_M56"/>
</dbReference>
<dbReference type="PANTHER" id="PTHR34978">
    <property type="entry name" value="POSSIBLE SENSOR-TRANSDUCER PROTEIN BLAR"/>
    <property type="match status" value="1"/>
</dbReference>
<dbReference type="RefSeq" id="WP_213112053.1">
    <property type="nucleotide sequence ID" value="NZ_JAGYPJ010000001.1"/>
</dbReference>
<dbReference type="Proteomes" id="UP000682713">
    <property type="component" value="Unassembled WGS sequence"/>
</dbReference>
<evidence type="ECO:0000313" key="3">
    <source>
        <dbReference type="EMBL" id="MBS4201595.1"/>
    </source>
</evidence>
<keyword evidence="1" id="KW-1133">Transmembrane helix</keyword>
<keyword evidence="4" id="KW-1185">Reference proteome</keyword>
<evidence type="ECO:0000313" key="4">
    <source>
        <dbReference type="Proteomes" id="UP000682713"/>
    </source>
</evidence>
<feature type="transmembrane region" description="Helical" evidence="1">
    <location>
        <begin position="7"/>
        <end position="37"/>
    </location>
</feature>
<organism evidence="3 4">
    <name type="scientific">Lederbergia citrisecunda</name>
    <dbReference type="NCBI Taxonomy" id="2833583"/>
    <lineage>
        <taxon>Bacteria</taxon>
        <taxon>Bacillati</taxon>
        <taxon>Bacillota</taxon>
        <taxon>Bacilli</taxon>
        <taxon>Bacillales</taxon>
        <taxon>Bacillaceae</taxon>
        <taxon>Lederbergia</taxon>
    </lineage>
</organism>
<feature type="transmembrane region" description="Helical" evidence="1">
    <location>
        <begin position="262"/>
        <end position="281"/>
    </location>
</feature>
<protein>
    <submittedName>
        <fullName evidence="3">M56 family metallopeptidase</fullName>
    </submittedName>
</protein>
<keyword evidence="1" id="KW-0812">Transmembrane</keyword>
<feature type="domain" description="Peptidase M56" evidence="2">
    <location>
        <begin position="66"/>
        <end position="247"/>
    </location>
</feature>
<feature type="transmembrane region" description="Helical" evidence="1">
    <location>
        <begin position="165"/>
        <end position="182"/>
    </location>
</feature>
<dbReference type="Pfam" id="PF05569">
    <property type="entry name" value="Peptidase_M56"/>
    <property type="match status" value="1"/>
</dbReference>
<evidence type="ECO:0000256" key="1">
    <source>
        <dbReference type="SAM" id="Phobius"/>
    </source>
</evidence>
<keyword evidence="1" id="KW-0472">Membrane</keyword>
<dbReference type="Gene3D" id="3.30.2010.10">
    <property type="entry name" value="Metalloproteases ('zincins'), catalytic domain"/>
    <property type="match status" value="1"/>
</dbReference>
<name>A0A942TQ08_9BACI</name>
<proteinExistence type="predicted"/>
<feature type="transmembrane region" description="Helical" evidence="1">
    <location>
        <begin position="57"/>
        <end position="77"/>
    </location>
</feature>
<dbReference type="EMBL" id="JAGYPJ010000001">
    <property type="protein sequence ID" value="MBS4201595.1"/>
    <property type="molecule type" value="Genomic_DNA"/>
</dbReference>
<dbReference type="InterPro" id="IPR052173">
    <property type="entry name" value="Beta-lactam_resp_regulator"/>
</dbReference>
<comment type="caution">
    <text evidence="3">The sequence shown here is derived from an EMBL/GenBank/DDBJ whole genome shotgun (WGS) entry which is preliminary data.</text>
</comment>